<evidence type="ECO:0000313" key="2">
    <source>
        <dbReference type="EMBL" id="SDC11307.1"/>
    </source>
</evidence>
<name>A0A1G6IXU3_9PSEU</name>
<evidence type="ECO:0000313" key="3">
    <source>
        <dbReference type="Proteomes" id="UP000199494"/>
    </source>
</evidence>
<dbReference type="EMBL" id="FMZE01000001">
    <property type="protein sequence ID" value="SDC11307.1"/>
    <property type="molecule type" value="Genomic_DNA"/>
</dbReference>
<gene>
    <name evidence="2" type="ORF">SAMN05421630_101463</name>
</gene>
<proteinExistence type="predicted"/>
<feature type="compositionally biased region" description="Polar residues" evidence="1">
    <location>
        <begin position="126"/>
        <end position="149"/>
    </location>
</feature>
<dbReference type="Proteomes" id="UP000199494">
    <property type="component" value="Unassembled WGS sequence"/>
</dbReference>
<sequence length="149" mass="15962">MAEIHVCAAEIRTQAGEIRTGTETRAQVGEIRTMPRNPAPSVNRHPCASPPPVGGSRPHTREIRAPTAEIRDQDGEIRIRAREIRAQNSETRARTAQNRARAVENRGAQPTIARNGAARSPRCPATTPSSSCQAAINRSSPASSLATLA</sequence>
<feature type="region of interest" description="Disordered" evidence="1">
    <location>
        <begin position="83"/>
        <end position="149"/>
    </location>
</feature>
<keyword evidence="3" id="KW-1185">Reference proteome</keyword>
<protein>
    <submittedName>
        <fullName evidence="2">Uncharacterized protein</fullName>
    </submittedName>
</protein>
<evidence type="ECO:0000256" key="1">
    <source>
        <dbReference type="SAM" id="MobiDB-lite"/>
    </source>
</evidence>
<dbReference type="AlphaFoldDB" id="A0A1G6IXU3"/>
<accession>A0A1G6IXU3</accession>
<feature type="region of interest" description="Disordered" evidence="1">
    <location>
        <begin position="21"/>
        <end position="66"/>
    </location>
</feature>
<organism evidence="2 3">
    <name type="scientific">Prauserella marina</name>
    <dbReference type="NCBI Taxonomy" id="530584"/>
    <lineage>
        <taxon>Bacteria</taxon>
        <taxon>Bacillati</taxon>
        <taxon>Actinomycetota</taxon>
        <taxon>Actinomycetes</taxon>
        <taxon>Pseudonocardiales</taxon>
        <taxon>Pseudonocardiaceae</taxon>
        <taxon>Prauserella</taxon>
    </lineage>
</organism>
<dbReference type="STRING" id="530584.SAMN05421630_101463"/>
<reference evidence="2 3" key="1">
    <citation type="submission" date="2016-10" db="EMBL/GenBank/DDBJ databases">
        <authorList>
            <person name="de Groot N.N."/>
        </authorList>
    </citation>
    <scope>NUCLEOTIDE SEQUENCE [LARGE SCALE GENOMIC DNA]</scope>
    <source>
        <strain evidence="2 3">CGMCC 4.5506</strain>
    </source>
</reference>